<dbReference type="EC" id="2.7.4.-" evidence="4"/>
<dbReference type="InterPro" id="IPR016898">
    <property type="entry name" value="Polyphosphate_phosphotransfera"/>
</dbReference>
<evidence type="ECO:0000256" key="4">
    <source>
        <dbReference type="RuleBase" id="RU369062"/>
    </source>
</evidence>
<evidence type="ECO:0000256" key="2">
    <source>
        <dbReference type="ARBA" id="ARBA00022679"/>
    </source>
</evidence>
<gene>
    <name evidence="6" type="ORF">MGMO_49c00080</name>
</gene>
<evidence type="ECO:0000259" key="5">
    <source>
        <dbReference type="Pfam" id="PF03976"/>
    </source>
</evidence>
<protein>
    <recommendedName>
        <fullName evidence="4">ADP/GDP-polyphosphate phosphotransferase</fullName>
        <ecNumber evidence="4">2.7.4.-</ecNumber>
    </recommendedName>
    <alternativeName>
        <fullName evidence="4">Polyphosphate kinase PPK2</fullName>
    </alternativeName>
</protein>
<dbReference type="PIRSF" id="PIRSF028756">
    <property type="entry name" value="PPK2_prd"/>
    <property type="match status" value="1"/>
</dbReference>
<dbReference type="GO" id="GO:0006793">
    <property type="term" value="P:phosphorus metabolic process"/>
    <property type="evidence" value="ECO:0007669"/>
    <property type="project" value="InterPro"/>
</dbReference>
<dbReference type="SUPFAM" id="SSF52540">
    <property type="entry name" value="P-loop containing nucleoside triphosphate hydrolases"/>
    <property type="match status" value="1"/>
</dbReference>
<keyword evidence="7" id="KW-1185">Reference proteome</keyword>
<dbReference type="STRING" id="1116472.MGMO_49c00080"/>
<keyword evidence="2 4" id="KW-0808">Transferase</keyword>
<dbReference type="Pfam" id="PF03976">
    <property type="entry name" value="PPK2"/>
    <property type="match status" value="1"/>
</dbReference>
<dbReference type="AlphaFoldDB" id="V5BY05"/>
<evidence type="ECO:0000256" key="1">
    <source>
        <dbReference type="ARBA" id="ARBA00009924"/>
    </source>
</evidence>
<dbReference type="PANTHER" id="PTHR34383">
    <property type="entry name" value="POLYPHOSPHATE:AMP PHOSPHOTRANSFERASE-RELATED"/>
    <property type="match status" value="1"/>
</dbReference>
<evidence type="ECO:0000313" key="7">
    <source>
        <dbReference type="Proteomes" id="UP000017842"/>
    </source>
</evidence>
<feature type="domain" description="Polyphosphate kinase-2-related" evidence="5">
    <location>
        <begin position="9"/>
        <end position="234"/>
    </location>
</feature>
<accession>V5BY05</accession>
<comment type="caution">
    <text evidence="6">The sequence shown here is derived from an EMBL/GenBank/DDBJ whole genome shotgun (WGS) entry which is preliminary data.</text>
</comment>
<dbReference type="eggNOG" id="COG2326">
    <property type="taxonomic scope" value="Bacteria"/>
</dbReference>
<name>V5BY05_9GAMM</name>
<dbReference type="OrthoDB" id="9775224at2"/>
<dbReference type="Proteomes" id="UP000017842">
    <property type="component" value="Unassembled WGS sequence"/>
</dbReference>
<evidence type="ECO:0000313" key="6">
    <source>
        <dbReference type="EMBL" id="ESS72724.1"/>
    </source>
</evidence>
<evidence type="ECO:0000256" key="3">
    <source>
        <dbReference type="ARBA" id="ARBA00022777"/>
    </source>
</evidence>
<keyword evidence="3 4" id="KW-0418">Kinase</keyword>
<dbReference type="Gene3D" id="3.40.50.300">
    <property type="entry name" value="P-loop containing nucleotide triphosphate hydrolases"/>
    <property type="match status" value="1"/>
</dbReference>
<proteinExistence type="inferred from homology"/>
<dbReference type="PANTHER" id="PTHR34383:SF1">
    <property type="entry name" value="ADP-POLYPHOSPHATE PHOSPHOTRANSFERASE"/>
    <property type="match status" value="1"/>
</dbReference>
<comment type="subunit">
    <text evidence="4">Homotetramer.</text>
</comment>
<comment type="function">
    <text evidence="4">Uses inorganic polyphosphate (polyP) as a donor to convert GDP to GTP or ADP to ATP.</text>
</comment>
<dbReference type="InterPro" id="IPR027417">
    <property type="entry name" value="P-loop_NTPase"/>
</dbReference>
<dbReference type="InterPro" id="IPR022486">
    <property type="entry name" value="PPK2_PA0141"/>
</dbReference>
<dbReference type="InterPro" id="IPR022488">
    <property type="entry name" value="PPK2-related"/>
</dbReference>
<dbReference type="RefSeq" id="WP_023494267.1">
    <property type="nucleotide sequence ID" value="NZ_AYLO01000048.1"/>
</dbReference>
<dbReference type="GO" id="GO:0008976">
    <property type="term" value="F:polyphosphate kinase activity"/>
    <property type="evidence" value="ECO:0007669"/>
    <property type="project" value="UniProtKB-UniRule"/>
</dbReference>
<dbReference type="EMBL" id="AYLO01000048">
    <property type="protein sequence ID" value="ESS72724.1"/>
    <property type="molecule type" value="Genomic_DNA"/>
</dbReference>
<organism evidence="6 7">
    <name type="scientific">Methyloglobulus morosus KoM1</name>
    <dbReference type="NCBI Taxonomy" id="1116472"/>
    <lineage>
        <taxon>Bacteria</taxon>
        <taxon>Pseudomonadati</taxon>
        <taxon>Pseudomonadota</taxon>
        <taxon>Gammaproteobacteria</taxon>
        <taxon>Methylococcales</taxon>
        <taxon>Methylococcaceae</taxon>
        <taxon>Methyloglobulus</taxon>
    </lineage>
</organism>
<dbReference type="NCBIfam" id="TIGR03707">
    <property type="entry name" value="PPK2_P_aer"/>
    <property type="match status" value="1"/>
</dbReference>
<sequence>MTKKQAKKIKTDTYKETLRLLQIELVKLQKHIIKKNDRVLIIFEGRDAGGKDGTIKRITEYLSPRETRMVALGKPSDRENSSWYFQRYVPHLPADDEMVFFNRSWYNRAGVERVMGFCTDQEYHEFLETVPDFEQMLVRSGIKLLKYYLDISRDEQKKRLKDRQQNPLKQWKISPIDKAAQKHWDDYSLARNTMFARTHHLSAPWTIVKADNKQVARVNVIKDMLFRLSYKDKDEALILSDANIVFNYEESYLQNGMIAP</sequence>
<reference evidence="6 7" key="1">
    <citation type="journal article" date="2013" name="Genome Announc.">
        <title>Draft Genome Sequence of the Methanotrophic Gammaproteobacterium Methyloglobulus morosus DSM 22980 Strain KoM1.</title>
        <authorList>
            <person name="Poehlein A."/>
            <person name="Deutzmann J.S."/>
            <person name="Daniel R."/>
            <person name="Simeonova D.D."/>
        </authorList>
    </citation>
    <scope>NUCLEOTIDE SEQUENCE [LARGE SCALE GENOMIC DNA]</scope>
    <source>
        <strain evidence="6 7">KoM1</strain>
    </source>
</reference>
<dbReference type="PATRIC" id="fig|1116472.3.peg.1456"/>
<comment type="similarity">
    <text evidence="1 4">Belongs to the polyphosphate kinase 2 (PPK2) family. Class I subfamily.</text>
</comment>